<accession>A0A0B8QKU6</accession>
<reference evidence="1 2" key="1">
    <citation type="submission" date="2015-01" db="EMBL/GenBank/DDBJ databases">
        <title>Vibrio sp. C94 JCM 19241 whole genome shotgun sequence.</title>
        <authorList>
            <person name="Sawabe T."/>
            <person name="Meirelles P."/>
            <person name="Feng G."/>
            <person name="Sayaka M."/>
            <person name="Hattori M."/>
            <person name="Ohkuma M."/>
        </authorList>
    </citation>
    <scope>NUCLEOTIDE SEQUENCE [LARGE SCALE GENOMIC DNA]</scope>
    <source>
        <strain evidence="2">JCM 19241</strain>
    </source>
</reference>
<gene>
    <name evidence="1" type="ORF">JCM19241_3645</name>
</gene>
<protein>
    <submittedName>
        <fullName evidence="1">Uncharacterized protein</fullName>
    </submittedName>
</protein>
<comment type="caution">
    <text evidence="1">The sequence shown here is derived from an EMBL/GenBank/DDBJ whole genome shotgun (WGS) entry which is preliminary data.</text>
</comment>
<reference evidence="1 2" key="2">
    <citation type="submission" date="2015-01" db="EMBL/GenBank/DDBJ databases">
        <authorList>
            <consortium name="NBRP consortium"/>
            <person name="Sawabe T."/>
            <person name="Meirelles P."/>
            <person name="Feng G."/>
            <person name="Sayaka M."/>
            <person name="Hattori M."/>
            <person name="Ohkuma M."/>
        </authorList>
    </citation>
    <scope>NUCLEOTIDE SEQUENCE [LARGE SCALE GENOMIC DNA]</scope>
    <source>
        <strain evidence="2">JCM 19241</strain>
    </source>
</reference>
<dbReference type="STRING" id="1481914.JCM19241_3645"/>
<proteinExistence type="predicted"/>
<evidence type="ECO:0000313" key="2">
    <source>
        <dbReference type="Proteomes" id="UP000031666"/>
    </source>
</evidence>
<organism evidence="1 2">
    <name type="scientific">Vibrio ishigakensis</name>
    <dbReference type="NCBI Taxonomy" id="1481914"/>
    <lineage>
        <taxon>Bacteria</taxon>
        <taxon>Pseudomonadati</taxon>
        <taxon>Pseudomonadota</taxon>
        <taxon>Gammaproteobacteria</taxon>
        <taxon>Vibrionales</taxon>
        <taxon>Vibrionaceae</taxon>
        <taxon>Vibrio</taxon>
    </lineage>
</organism>
<evidence type="ECO:0000313" key="1">
    <source>
        <dbReference type="EMBL" id="GAM75733.1"/>
    </source>
</evidence>
<dbReference type="AlphaFoldDB" id="A0A0B8QKU6"/>
<name>A0A0B8QKU6_9VIBR</name>
<dbReference type="EMBL" id="BBSC01000004">
    <property type="protein sequence ID" value="GAM75733.1"/>
    <property type="molecule type" value="Genomic_DNA"/>
</dbReference>
<dbReference type="Proteomes" id="UP000031666">
    <property type="component" value="Unassembled WGS sequence"/>
</dbReference>
<sequence>MIIEEGDIGRELRVVAREQDRNGYVLATRELSGGEARVVV</sequence>